<proteinExistence type="predicted"/>
<keyword evidence="3" id="KW-1185">Reference proteome</keyword>
<keyword evidence="1" id="KW-0472">Membrane</keyword>
<dbReference type="AlphaFoldDB" id="A0A0C9MQS6"/>
<feature type="transmembrane region" description="Helical" evidence="1">
    <location>
        <begin position="68"/>
        <end position="85"/>
    </location>
</feature>
<feature type="transmembrane region" description="Helical" evidence="1">
    <location>
        <begin position="12"/>
        <end position="31"/>
    </location>
</feature>
<evidence type="ECO:0000256" key="1">
    <source>
        <dbReference type="SAM" id="Phobius"/>
    </source>
</evidence>
<dbReference type="GeneID" id="78529111"/>
<evidence type="ECO:0000313" key="2">
    <source>
        <dbReference type="EMBL" id="GAN13131.1"/>
    </source>
</evidence>
<organism evidence="2 3">
    <name type="scientific">Sphingomonas paucimobilis NBRC 13935</name>
    <dbReference type="NCBI Taxonomy" id="1219050"/>
    <lineage>
        <taxon>Bacteria</taxon>
        <taxon>Pseudomonadati</taxon>
        <taxon>Pseudomonadota</taxon>
        <taxon>Alphaproteobacteria</taxon>
        <taxon>Sphingomonadales</taxon>
        <taxon>Sphingomonadaceae</taxon>
        <taxon>Sphingomonas</taxon>
    </lineage>
</organism>
<gene>
    <name evidence="2" type="ORF">SP6_14_02880</name>
</gene>
<reference evidence="2 3" key="1">
    <citation type="submission" date="2014-08" db="EMBL/GenBank/DDBJ databases">
        <title>Whole genome shotgun sequence of Sphingomonas paucimobilis NBRC 13935.</title>
        <authorList>
            <person name="Hosoyama A."/>
            <person name="Hashimoto M."/>
            <person name="Hosoyama Y."/>
            <person name="Noguchi M."/>
            <person name="Uohara A."/>
            <person name="Ohji S."/>
            <person name="Katano-Makiyama Y."/>
            <person name="Ichikawa N."/>
            <person name="Kimura A."/>
            <person name="Yamazoe A."/>
            <person name="Fujita N."/>
        </authorList>
    </citation>
    <scope>NUCLEOTIDE SEQUENCE [LARGE SCALE GENOMIC DNA]</scope>
    <source>
        <strain evidence="2 3">NBRC 13935</strain>
    </source>
</reference>
<accession>A0A0C9MQS6</accession>
<comment type="caution">
    <text evidence="2">The sequence shown here is derived from an EMBL/GenBank/DDBJ whole genome shotgun (WGS) entry which is preliminary data.</text>
</comment>
<protein>
    <submittedName>
        <fullName evidence="2">DNA, contig: SP614</fullName>
    </submittedName>
</protein>
<sequence length="98" mass="11040">MNVTLVTDLFVGLANGLMNVVIACIVVRWLLERVFDVDAPRLPAFLFVLGLTLGRFEDVADMAGHPVGRFVGDALAFTLIWYLWWRRPALRADAMEHP</sequence>
<dbReference type="RefSeq" id="WP_007403322.1">
    <property type="nucleotide sequence ID" value="NZ_BBJS01000014.1"/>
</dbReference>
<evidence type="ECO:0000313" key="3">
    <source>
        <dbReference type="Proteomes" id="UP000032025"/>
    </source>
</evidence>
<dbReference type="Proteomes" id="UP000032025">
    <property type="component" value="Unassembled WGS sequence"/>
</dbReference>
<keyword evidence="1" id="KW-1133">Transmembrane helix</keyword>
<name>A0A0C9MQS6_SPHPI</name>
<keyword evidence="1" id="KW-0812">Transmembrane</keyword>
<dbReference type="EMBL" id="BBJS01000014">
    <property type="protein sequence ID" value="GAN13131.1"/>
    <property type="molecule type" value="Genomic_DNA"/>
</dbReference>